<evidence type="ECO:0000256" key="3">
    <source>
        <dbReference type="SAM" id="Phobius"/>
    </source>
</evidence>
<keyword evidence="3" id="KW-0472">Membrane</keyword>
<gene>
    <name evidence="5" type="ORF">A3Q56_00866</name>
</gene>
<keyword evidence="3" id="KW-1133">Transmembrane helix</keyword>
<dbReference type="AlphaFoldDB" id="A0A177BAS8"/>
<dbReference type="SMART" id="SM00360">
    <property type="entry name" value="RRM"/>
    <property type="match status" value="1"/>
</dbReference>
<reference evidence="5 6" key="1">
    <citation type="submission" date="2016-04" db="EMBL/GenBank/DDBJ databases">
        <title>The genome of Intoshia linei affirms orthonectids as highly simplified spiralians.</title>
        <authorList>
            <person name="Mikhailov K.V."/>
            <person name="Slusarev G.S."/>
            <person name="Nikitin M.A."/>
            <person name="Logacheva M.D."/>
            <person name="Penin A."/>
            <person name="Aleoshin V."/>
            <person name="Panchin Y.V."/>
        </authorList>
    </citation>
    <scope>NUCLEOTIDE SEQUENCE [LARGE SCALE GENOMIC DNA]</scope>
    <source>
        <strain evidence="5">Intl2013</strain>
        <tissue evidence="5">Whole animal</tissue>
    </source>
</reference>
<feature type="transmembrane region" description="Helical" evidence="3">
    <location>
        <begin position="6"/>
        <end position="27"/>
    </location>
</feature>
<sequence>MIISITTYFNLSVVNKLFVLNIIFFTLSKMPYRSGPRSCSSLYIKNIPNECVSDDLRELFRKFGKISDVYVPTDYFTKVPRGFAYVQFDDRRDAKDARHEMNNYRLFGNELEIDFARSDRKTPREMKNRSGDSRSSRHHHSRDSNSRSYSRSRSRSHRRHKRRDSRSESRRYRRRYTPSRSPSRDSSFNR</sequence>
<dbReference type="InterPro" id="IPR012677">
    <property type="entry name" value="Nucleotide-bd_a/b_plait_sf"/>
</dbReference>
<feature type="compositionally biased region" description="Basic residues" evidence="2">
    <location>
        <begin position="150"/>
        <end position="164"/>
    </location>
</feature>
<keyword evidence="1" id="KW-0694">RNA-binding</keyword>
<dbReference type="Gene3D" id="3.30.70.330">
    <property type="match status" value="1"/>
</dbReference>
<dbReference type="EMBL" id="LWCA01000058">
    <property type="protein sequence ID" value="OAF71356.1"/>
    <property type="molecule type" value="Genomic_DNA"/>
</dbReference>
<feature type="domain" description="RRM" evidence="4">
    <location>
        <begin position="40"/>
        <end position="118"/>
    </location>
</feature>
<evidence type="ECO:0000313" key="6">
    <source>
        <dbReference type="Proteomes" id="UP000078046"/>
    </source>
</evidence>
<feature type="compositionally biased region" description="Low complexity" evidence="2">
    <location>
        <begin position="178"/>
        <end position="190"/>
    </location>
</feature>
<evidence type="ECO:0000313" key="5">
    <source>
        <dbReference type="EMBL" id="OAF71356.1"/>
    </source>
</evidence>
<dbReference type="Proteomes" id="UP000078046">
    <property type="component" value="Unassembled WGS sequence"/>
</dbReference>
<protein>
    <recommendedName>
        <fullName evidence="4">RRM domain-containing protein</fullName>
    </recommendedName>
</protein>
<proteinExistence type="predicted"/>
<dbReference type="PROSITE" id="PS50102">
    <property type="entry name" value="RRM"/>
    <property type="match status" value="1"/>
</dbReference>
<evidence type="ECO:0000259" key="4">
    <source>
        <dbReference type="PROSITE" id="PS50102"/>
    </source>
</evidence>
<keyword evidence="6" id="KW-1185">Reference proteome</keyword>
<dbReference type="InterPro" id="IPR000504">
    <property type="entry name" value="RRM_dom"/>
</dbReference>
<comment type="caution">
    <text evidence="5">The sequence shown here is derived from an EMBL/GenBank/DDBJ whole genome shotgun (WGS) entry which is preliminary data.</text>
</comment>
<keyword evidence="3" id="KW-0812">Transmembrane</keyword>
<accession>A0A177BAS8</accession>
<evidence type="ECO:0000256" key="1">
    <source>
        <dbReference type="PROSITE-ProRule" id="PRU00176"/>
    </source>
</evidence>
<name>A0A177BAS8_9BILA</name>
<evidence type="ECO:0000256" key="2">
    <source>
        <dbReference type="SAM" id="MobiDB-lite"/>
    </source>
</evidence>
<feature type="compositionally biased region" description="Basic and acidic residues" evidence="2">
    <location>
        <begin position="118"/>
        <end position="135"/>
    </location>
</feature>
<dbReference type="OrthoDB" id="439808at2759"/>
<dbReference type="Pfam" id="PF00076">
    <property type="entry name" value="RRM_1"/>
    <property type="match status" value="1"/>
</dbReference>
<dbReference type="InterPro" id="IPR050441">
    <property type="entry name" value="RBM"/>
</dbReference>
<dbReference type="PANTHER" id="PTHR48034">
    <property type="entry name" value="TRANSFORMER-2 SEX-DETERMINING PROTEIN-RELATED"/>
    <property type="match status" value="1"/>
</dbReference>
<feature type="non-terminal residue" evidence="5">
    <location>
        <position position="190"/>
    </location>
</feature>
<dbReference type="GO" id="GO:0003723">
    <property type="term" value="F:RNA binding"/>
    <property type="evidence" value="ECO:0007669"/>
    <property type="project" value="UniProtKB-UniRule"/>
</dbReference>
<dbReference type="SUPFAM" id="SSF54928">
    <property type="entry name" value="RNA-binding domain, RBD"/>
    <property type="match status" value="1"/>
</dbReference>
<feature type="region of interest" description="Disordered" evidence="2">
    <location>
        <begin position="118"/>
        <end position="190"/>
    </location>
</feature>
<organism evidence="5 6">
    <name type="scientific">Intoshia linei</name>
    <dbReference type="NCBI Taxonomy" id="1819745"/>
    <lineage>
        <taxon>Eukaryota</taxon>
        <taxon>Metazoa</taxon>
        <taxon>Spiralia</taxon>
        <taxon>Lophotrochozoa</taxon>
        <taxon>Mesozoa</taxon>
        <taxon>Orthonectida</taxon>
        <taxon>Rhopaluridae</taxon>
        <taxon>Intoshia</taxon>
    </lineage>
</organism>
<dbReference type="InterPro" id="IPR035979">
    <property type="entry name" value="RBD_domain_sf"/>
</dbReference>